<evidence type="ECO:0000259" key="1">
    <source>
        <dbReference type="Pfam" id="PF01458"/>
    </source>
</evidence>
<dbReference type="STRING" id="1798543.A2898_00605"/>
<dbReference type="EMBL" id="MHKE01000016">
    <property type="protein sequence ID" value="OGY83011.1"/>
    <property type="molecule type" value="Genomic_DNA"/>
</dbReference>
<evidence type="ECO:0000313" key="2">
    <source>
        <dbReference type="EMBL" id="OGY83011.1"/>
    </source>
</evidence>
<dbReference type="PANTHER" id="PTHR43575">
    <property type="entry name" value="PROTEIN ABCI7, CHLOROPLASTIC"/>
    <property type="match status" value="1"/>
</dbReference>
<dbReference type="InterPro" id="IPR000825">
    <property type="entry name" value="SUF_FeS_clus_asmbl_SufBD_core"/>
</dbReference>
<dbReference type="Proteomes" id="UP000179164">
    <property type="component" value="Unassembled WGS sequence"/>
</dbReference>
<proteinExistence type="predicted"/>
<reference evidence="2 3" key="1">
    <citation type="journal article" date="2016" name="Nat. Commun.">
        <title>Thousands of microbial genomes shed light on interconnected biogeochemical processes in an aquifer system.</title>
        <authorList>
            <person name="Anantharaman K."/>
            <person name="Brown C.T."/>
            <person name="Hug L.A."/>
            <person name="Sharon I."/>
            <person name="Castelle C.J."/>
            <person name="Probst A.J."/>
            <person name="Thomas B.C."/>
            <person name="Singh A."/>
            <person name="Wilkins M.J."/>
            <person name="Karaoz U."/>
            <person name="Brodie E.L."/>
            <person name="Williams K.H."/>
            <person name="Hubbard S.S."/>
            <person name="Banfield J.F."/>
        </authorList>
    </citation>
    <scope>NUCLEOTIDE SEQUENCE [LARGE SCALE GENOMIC DNA]</scope>
</reference>
<dbReference type="PANTHER" id="PTHR43575:SF1">
    <property type="entry name" value="PROTEIN ABCI7, CHLOROPLASTIC"/>
    <property type="match status" value="1"/>
</dbReference>
<comment type="caution">
    <text evidence="2">The sequence shown here is derived from an EMBL/GenBank/DDBJ whole genome shotgun (WGS) entry which is preliminary data.</text>
</comment>
<sequence>MNIFKTTSRPKKDPLRQFPDDLLALKTITKTFSQGSKETVEYHAETGDQDIFITCAEGSQVNVMLIAKGTAEQFSRVRIHGILEKDAHLHVISDVTGGARIETDVWIELKGGGASAMVSSIFYGTREAHHGFHVVMDHVAPSTTGDIFLRGVYRDQSRGVFTGLIRVGKDAQQTNSYFKDDVLLFDGALAESLPTLEILANDVKASHGSTTGKINDEQLFYLMSRGLSKEQASEMIIGGFLEKVMERVPEVARVRLTRHSELDSESRG</sequence>
<dbReference type="AlphaFoldDB" id="A0A1G2B1D7"/>
<dbReference type="InterPro" id="IPR055346">
    <property type="entry name" value="Fe-S_cluster_assembly_SufBD"/>
</dbReference>
<gene>
    <name evidence="2" type="ORF">A2898_00605</name>
</gene>
<dbReference type="Pfam" id="PF01458">
    <property type="entry name" value="SUFBD_core"/>
    <property type="match status" value="1"/>
</dbReference>
<accession>A0A1G2B1D7</accession>
<name>A0A1G2B1D7_9BACT</name>
<evidence type="ECO:0000313" key="3">
    <source>
        <dbReference type="Proteomes" id="UP000179164"/>
    </source>
</evidence>
<feature type="domain" description="SUF system FeS cluster assembly SufBD core" evidence="1">
    <location>
        <begin position="53"/>
        <end position="240"/>
    </location>
</feature>
<dbReference type="InterPro" id="IPR037284">
    <property type="entry name" value="SUF_FeS_clus_asmbl_SufBD_sf"/>
</dbReference>
<dbReference type="SUPFAM" id="SSF101960">
    <property type="entry name" value="Stabilizer of iron transporter SufD"/>
    <property type="match status" value="1"/>
</dbReference>
<protein>
    <recommendedName>
        <fullName evidence="1">SUF system FeS cluster assembly SufBD core domain-containing protein</fullName>
    </recommendedName>
</protein>
<organism evidence="2 3">
    <name type="scientific">Candidatus Kerfeldbacteria bacterium RIFCSPLOWO2_01_FULL_48_11</name>
    <dbReference type="NCBI Taxonomy" id="1798543"/>
    <lineage>
        <taxon>Bacteria</taxon>
        <taxon>Candidatus Kerfeldiibacteriota</taxon>
    </lineage>
</organism>
<dbReference type="GO" id="GO:0016226">
    <property type="term" value="P:iron-sulfur cluster assembly"/>
    <property type="evidence" value="ECO:0007669"/>
    <property type="project" value="InterPro"/>
</dbReference>